<organism evidence="1 2">
    <name type="scientific">Fusarium globosum</name>
    <dbReference type="NCBI Taxonomy" id="78864"/>
    <lineage>
        <taxon>Eukaryota</taxon>
        <taxon>Fungi</taxon>
        <taxon>Dikarya</taxon>
        <taxon>Ascomycota</taxon>
        <taxon>Pezizomycotina</taxon>
        <taxon>Sordariomycetes</taxon>
        <taxon>Hypocreomycetidae</taxon>
        <taxon>Hypocreales</taxon>
        <taxon>Nectriaceae</taxon>
        <taxon>Fusarium</taxon>
        <taxon>Fusarium fujikuroi species complex</taxon>
    </lineage>
</organism>
<comment type="caution">
    <text evidence="1">The sequence shown here is derived from an EMBL/GenBank/DDBJ whole genome shotgun (WGS) entry which is preliminary data.</text>
</comment>
<gene>
    <name evidence="1" type="ORF">FGLOB1_7597</name>
</gene>
<evidence type="ECO:0000313" key="2">
    <source>
        <dbReference type="Proteomes" id="UP000532311"/>
    </source>
</evidence>
<name>A0A8H5Y609_9HYPO</name>
<reference evidence="1 2" key="1">
    <citation type="submission" date="2020-05" db="EMBL/GenBank/DDBJ databases">
        <title>Identification and distribution of gene clusters putatively required for synthesis of sphingolipid metabolism inhibitors in phylogenetically diverse species of the filamentous fungus Fusarium.</title>
        <authorList>
            <person name="Kim H.-S."/>
            <person name="Busman M."/>
            <person name="Brown D.W."/>
            <person name="Divon H."/>
            <person name="Uhlig S."/>
            <person name="Proctor R.H."/>
        </authorList>
    </citation>
    <scope>NUCLEOTIDE SEQUENCE [LARGE SCALE GENOMIC DNA]</scope>
    <source>
        <strain evidence="1 2">NRRL 26131</strain>
    </source>
</reference>
<dbReference type="AlphaFoldDB" id="A0A8H5Y609"/>
<keyword evidence="2" id="KW-1185">Reference proteome</keyword>
<protein>
    <submittedName>
        <fullName evidence="1">Uncharacterized protein</fullName>
    </submittedName>
</protein>
<accession>A0A8H5Y609</accession>
<dbReference type="Proteomes" id="UP000532311">
    <property type="component" value="Unassembled WGS sequence"/>
</dbReference>
<evidence type="ECO:0000313" key="1">
    <source>
        <dbReference type="EMBL" id="KAF5706159.1"/>
    </source>
</evidence>
<sequence>MSSAGNASMGFDWSETEDWALTSHINTGSLTDDQAIEAFQKAHGNLRTIGQIQNRIDYLRDHPRWSPGSSTANY</sequence>
<proteinExistence type="predicted"/>
<dbReference type="EMBL" id="JAAQPF010000329">
    <property type="protein sequence ID" value="KAF5706159.1"/>
    <property type="molecule type" value="Genomic_DNA"/>
</dbReference>